<organism evidence="11 12">
    <name type="scientific">Tepidiforma flava</name>
    <dbReference type="NCBI Taxonomy" id="3004094"/>
    <lineage>
        <taxon>Bacteria</taxon>
        <taxon>Bacillati</taxon>
        <taxon>Chloroflexota</taxon>
        <taxon>Tepidiformia</taxon>
        <taxon>Tepidiformales</taxon>
        <taxon>Tepidiformaceae</taxon>
        <taxon>Tepidiforma</taxon>
    </lineage>
</organism>
<dbReference type="InterPro" id="IPR015824">
    <property type="entry name" value="Phosphoglycerate_kinase_N"/>
</dbReference>
<evidence type="ECO:0000313" key="11">
    <source>
        <dbReference type="EMBL" id="WBL36211.1"/>
    </source>
</evidence>
<keyword evidence="7 10" id="KW-0418">Kinase</keyword>
<dbReference type="PRINTS" id="PR00477">
    <property type="entry name" value="PHGLYCKINASE"/>
</dbReference>
<evidence type="ECO:0000256" key="7">
    <source>
        <dbReference type="ARBA" id="ARBA00022777"/>
    </source>
</evidence>
<evidence type="ECO:0000256" key="3">
    <source>
        <dbReference type="ARBA" id="ARBA00013061"/>
    </source>
</evidence>
<evidence type="ECO:0000256" key="5">
    <source>
        <dbReference type="ARBA" id="ARBA00022679"/>
    </source>
</evidence>
<accession>A0ABY7M6R0</accession>
<dbReference type="Gene3D" id="3.40.50.1260">
    <property type="entry name" value="Phosphoglycerate kinase, N-terminal domain"/>
    <property type="match status" value="1"/>
</dbReference>
<keyword evidence="12" id="KW-1185">Reference proteome</keyword>
<comment type="catalytic activity">
    <reaction evidence="1 10">
        <text>(2R)-3-phosphoglycerate + ATP = (2R)-3-phospho-glyceroyl phosphate + ADP</text>
        <dbReference type="Rhea" id="RHEA:14801"/>
        <dbReference type="ChEBI" id="CHEBI:30616"/>
        <dbReference type="ChEBI" id="CHEBI:57604"/>
        <dbReference type="ChEBI" id="CHEBI:58272"/>
        <dbReference type="ChEBI" id="CHEBI:456216"/>
        <dbReference type="EC" id="2.7.2.3"/>
    </reaction>
</comment>
<dbReference type="EMBL" id="CP115149">
    <property type="protein sequence ID" value="WBL36211.1"/>
    <property type="molecule type" value="Genomic_DNA"/>
</dbReference>
<dbReference type="PANTHER" id="PTHR11406:SF23">
    <property type="entry name" value="PHOSPHOGLYCERATE KINASE 1, CHLOROPLASTIC-RELATED"/>
    <property type="match status" value="1"/>
</dbReference>
<evidence type="ECO:0000256" key="8">
    <source>
        <dbReference type="ARBA" id="ARBA00022840"/>
    </source>
</evidence>
<comment type="similarity">
    <text evidence="10">Belongs to the phosphoglycerate kinase family.</text>
</comment>
<sequence>MSDSIGKKTVRDIDVRGKRVLVRADLNVPIEDGVITDDTRIRESLPTIEYLLGQDARVIVCSHLGRPKGPDPALSLAPVAGRMANLLGREVLFAEDCVGPVAEAAVEAMGRHVLLLENLRFHPGEEKNDPEFARQLASLADVFVNDAFGAAHRAHASTEG</sequence>
<evidence type="ECO:0000256" key="4">
    <source>
        <dbReference type="ARBA" id="ARBA00016471"/>
    </source>
</evidence>
<evidence type="ECO:0000256" key="9">
    <source>
        <dbReference type="ARBA" id="ARBA00023152"/>
    </source>
</evidence>
<dbReference type="GO" id="GO:0016301">
    <property type="term" value="F:kinase activity"/>
    <property type="evidence" value="ECO:0007669"/>
    <property type="project" value="UniProtKB-KW"/>
</dbReference>
<keyword evidence="5 10" id="KW-0808">Transferase</keyword>
<gene>
    <name evidence="11" type="primary">pgk</name>
    <name evidence="11" type="ORF">O0235_00935</name>
</gene>
<dbReference type="Proteomes" id="UP001212803">
    <property type="component" value="Chromosome"/>
</dbReference>
<comment type="pathway">
    <text evidence="2">Carbohydrate degradation; glycolysis; pyruvate from D-glyceraldehyde 3-phosphate: step 2/5.</text>
</comment>
<evidence type="ECO:0000256" key="2">
    <source>
        <dbReference type="ARBA" id="ARBA00004838"/>
    </source>
</evidence>
<evidence type="ECO:0000256" key="1">
    <source>
        <dbReference type="ARBA" id="ARBA00000642"/>
    </source>
</evidence>
<keyword evidence="6" id="KW-0547">Nucleotide-binding</keyword>
<dbReference type="Pfam" id="PF00162">
    <property type="entry name" value="PGK"/>
    <property type="match status" value="1"/>
</dbReference>
<evidence type="ECO:0000256" key="10">
    <source>
        <dbReference type="RuleBase" id="RU000532"/>
    </source>
</evidence>
<dbReference type="InterPro" id="IPR015911">
    <property type="entry name" value="Phosphoglycerate_kinase_CS"/>
</dbReference>
<reference evidence="11 12" key="1">
    <citation type="journal article" date="2023" name="ISME J.">
        <title>Thermophilic Dehalococcoidia with unusual traits shed light on an unexpected past.</title>
        <authorList>
            <person name="Palmer M."/>
            <person name="Covington J.K."/>
            <person name="Zhou E.M."/>
            <person name="Thomas S.C."/>
            <person name="Habib N."/>
            <person name="Seymour C.O."/>
            <person name="Lai D."/>
            <person name="Johnston J."/>
            <person name="Hashimi A."/>
            <person name="Jiao J.Y."/>
            <person name="Muok A.R."/>
            <person name="Liu L."/>
            <person name="Xian W.D."/>
            <person name="Zhi X.Y."/>
            <person name="Li M.M."/>
            <person name="Silva L.P."/>
            <person name="Bowen B.P."/>
            <person name="Louie K."/>
            <person name="Briegel A."/>
            <person name="Pett-Ridge J."/>
            <person name="Weber P.K."/>
            <person name="Tocheva E.I."/>
            <person name="Woyke T."/>
            <person name="Northen T.R."/>
            <person name="Mayali X."/>
            <person name="Li W.J."/>
            <person name="Hedlund B.P."/>
        </authorList>
    </citation>
    <scope>NUCLEOTIDE SEQUENCE [LARGE SCALE GENOMIC DNA]</scope>
    <source>
        <strain evidence="11 12">YIM 72310</strain>
    </source>
</reference>
<keyword evidence="9" id="KW-0324">Glycolysis</keyword>
<proteinExistence type="inferred from homology"/>
<dbReference type="EC" id="2.7.2.3" evidence="3 10"/>
<protein>
    <recommendedName>
        <fullName evidence="4 10">Phosphoglycerate kinase</fullName>
        <ecNumber evidence="3 10">2.7.2.3</ecNumber>
    </recommendedName>
</protein>
<evidence type="ECO:0000256" key="6">
    <source>
        <dbReference type="ARBA" id="ARBA00022741"/>
    </source>
</evidence>
<dbReference type="PROSITE" id="PS00111">
    <property type="entry name" value="PGLYCERATE_KINASE"/>
    <property type="match status" value="1"/>
</dbReference>
<dbReference type="InterPro" id="IPR001576">
    <property type="entry name" value="Phosphoglycerate_kinase"/>
</dbReference>
<dbReference type="SUPFAM" id="SSF53748">
    <property type="entry name" value="Phosphoglycerate kinase"/>
    <property type="match status" value="1"/>
</dbReference>
<keyword evidence="8" id="KW-0067">ATP-binding</keyword>
<name>A0ABY7M6R0_9CHLR</name>
<dbReference type="PANTHER" id="PTHR11406">
    <property type="entry name" value="PHOSPHOGLYCERATE KINASE"/>
    <property type="match status" value="1"/>
</dbReference>
<evidence type="ECO:0000313" key="12">
    <source>
        <dbReference type="Proteomes" id="UP001212803"/>
    </source>
</evidence>
<dbReference type="InterPro" id="IPR036043">
    <property type="entry name" value="Phosphoglycerate_kinase_sf"/>
</dbReference>